<name>A0A545ULA1_9HYPO</name>
<evidence type="ECO:0000313" key="2">
    <source>
        <dbReference type="Proteomes" id="UP000315783"/>
    </source>
</evidence>
<protein>
    <submittedName>
        <fullName evidence="1">Uncharacterized protein</fullName>
    </submittedName>
</protein>
<evidence type="ECO:0000313" key="1">
    <source>
        <dbReference type="EMBL" id="TQV90243.1"/>
    </source>
</evidence>
<accession>A0A545ULA1</accession>
<dbReference type="EMBL" id="SPUK01000030">
    <property type="protein sequence ID" value="TQV90243.1"/>
    <property type="molecule type" value="Genomic_DNA"/>
</dbReference>
<proteinExistence type="predicted"/>
<comment type="caution">
    <text evidence="1">The sequence shown here is derived from an EMBL/GenBank/DDBJ whole genome shotgun (WGS) entry which is preliminary data.</text>
</comment>
<reference evidence="1 2" key="1">
    <citation type="journal article" date="2019" name="Appl. Microbiol. Biotechnol.">
        <title>Genome sequence of Isaria javanica and comparative genome analysis insights into family S53 peptidase evolution in fungal entomopathogens.</title>
        <authorList>
            <person name="Lin R."/>
            <person name="Zhang X."/>
            <person name="Xin B."/>
            <person name="Zou M."/>
            <person name="Gao Y."/>
            <person name="Qin F."/>
            <person name="Hu Q."/>
            <person name="Xie B."/>
            <person name="Cheng X."/>
        </authorList>
    </citation>
    <scope>NUCLEOTIDE SEQUENCE [LARGE SCALE GENOMIC DNA]</scope>
    <source>
        <strain evidence="1 2">IJ1G</strain>
    </source>
</reference>
<keyword evidence="2" id="KW-1185">Reference proteome</keyword>
<dbReference type="Proteomes" id="UP000315783">
    <property type="component" value="Unassembled WGS sequence"/>
</dbReference>
<dbReference type="AlphaFoldDB" id="A0A545ULA1"/>
<sequence length="71" mass="7513">MFFGSYGLPTSYQPLALAAPLAAIFETEGGCTRQVDHNTAPVPTMKELSVDRGVMKCEISNGASPHGTNQT</sequence>
<organism evidence="1 2">
    <name type="scientific">Cordyceps javanica</name>
    <dbReference type="NCBI Taxonomy" id="43265"/>
    <lineage>
        <taxon>Eukaryota</taxon>
        <taxon>Fungi</taxon>
        <taxon>Dikarya</taxon>
        <taxon>Ascomycota</taxon>
        <taxon>Pezizomycotina</taxon>
        <taxon>Sordariomycetes</taxon>
        <taxon>Hypocreomycetidae</taxon>
        <taxon>Hypocreales</taxon>
        <taxon>Cordycipitaceae</taxon>
        <taxon>Cordyceps</taxon>
    </lineage>
</organism>
<gene>
    <name evidence="1" type="ORF">IF1G_11076</name>
</gene>